<organism evidence="1 2">
    <name type="scientific">Chryseobacterium cheonjiense</name>
    <dbReference type="NCBI Taxonomy" id="2728845"/>
    <lineage>
        <taxon>Bacteria</taxon>
        <taxon>Pseudomonadati</taxon>
        <taxon>Bacteroidota</taxon>
        <taxon>Flavobacteriia</taxon>
        <taxon>Flavobacteriales</taxon>
        <taxon>Weeksellaceae</taxon>
        <taxon>Chryseobacterium group</taxon>
        <taxon>Chryseobacterium</taxon>
    </lineage>
</organism>
<evidence type="ECO:0000313" key="2">
    <source>
        <dbReference type="Proteomes" id="UP000552615"/>
    </source>
</evidence>
<proteinExistence type="predicted"/>
<dbReference type="RefSeq" id="WP_169232039.1">
    <property type="nucleotide sequence ID" value="NZ_JABBGF010000003.1"/>
</dbReference>
<dbReference type="Gene3D" id="3.90.550.10">
    <property type="entry name" value="Spore Coat Polysaccharide Biosynthesis Protein SpsA, Chain A"/>
    <property type="match status" value="1"/>
</dbReference>
<accession>A0A7Y0A8L9</accession>
<comment type="caution">
    <text evidence="1">The sequence shown here is derived from an EMBL/GenBank/DDBJ whole genome shotgun (WGS) entry which is preliminary data.</text>
</comment>
<dbReference type="AlphaFoldDB" id="A0A7Y0A8L9"/>
<dbReference type="SUPFAM" id="SSF53448">
    <property type="entry name" value="Nucleotide-diphospho-sugar transferases"/>
    <property type="match status" value="1"/>
</dbReference>
<name>A0A7Y0A8L9_9FLAO</name>
<gene>
    <name evidence="1" type="ORF">HHL20_15145</name>
</gene>
<reference evidence="1 2" key="1">
    <citation type="submission" date="2020-04" db="EMBL/GenBank/DDBJ databases">
        <title>Chryseobacterium sp. RJ-7-14 sp. nov., isolated from Jeju soil.</title>
        <authorList>
            <person name="Dahal R.H."/>
            <person name="Chaudhary D.K."/>
        </authorList>
    </citation>
    <scope>NUCLEOTIDE SEQUENCE [LARGE SCALE GENOMIC DNA]</scope>
    <source>
        <strain evidence="1 2">RJ-7-14</strain>
    </source>
</reference>
<evidence type="ECO:0000313" key="1">
    <source>
        <dbReference type="EMBL" id="NML58684.1"/>
    </source>
</evidence>
<sequence>MMRKAICLFIVGEKYRKMYDKSKAQFEMYARKCGADIKIINQPLDDKFHRPLLSQKLLIPDATKEYDMVLFMDLDIVISEKAPSAFDYLPENKFFGAILDPRGTEEFNKTWGHIPRILEETNEIYFTDRHFENNELLEGSINGGVFIFRPGKVAEIFKDYYFSDHNQGELNSFEETPFAYFSQINNWFEALPIEFNTQILYKIKGTDKGNSILEKEQKLPRFFLKYYYKKTGSCMYPTKAYKDYVNQIIAENYFIHFSGNYPIIYN</sequence>
<keyword evidence="2" id="KW-1185">Reference proteome</keyword>
<dbReference type="InterPro" id="IPR029044">
    <property type="entry name" value="Nucleotide-diphossugar_trans"/>
</dbReference>
<protein>
    <recommendedName>
        <fullName evidence="3">Nucleotide-diphospho-sugar transferase domain-containing protein</fullName>
    </recommendedName>
</protein>
<dbReference type="EMBL" id="JABBGF010000003">
    <property type="protein sequence ID" value="NML58684.1"/>
    <property type="molecule type" value="Genomic_DNA"/>
</dbReference>
<evidence type="ECO:0008006" key="3">
    <source>
        <dbReference type="Google" id="ProtNLM"/>
    </source>
</evidence>
<dbReference type="Proteomes" id="UP000552615">
    <property type="component" value="Unassembled WGS sequence"/>
</dbReference>